<protein>
    <submittedName>
        <fullName evidence="1">Uncharacterized protein</fullName>
    </submittedName>
</protein>
<reference evidence="1 2" key="1">
    <citation type="journal article" date="2016" name="Nat. Commun.">
        <title>Thousands of microbial genomes shed light on interconnected biogeochemical processes in an aquifer system.</title>
        <authorList>
            <person name="Anantharaman K."/>
            <person name="Brown C.T."/>
            <person name="Hug L.A."/>
            <person name="Sharon I."/>
            <person name="Castelle C.J."/>
            <person name="Probst A.J."/>
            <person name="Thomas B.C."/>
            <person name="Singh A."/>
            <person name="Wilkins M.J."/>
            <person name="Karaoz U."/>
            <person name="Brodie E.L."/>
            <person name="Williams K.H."/>
            <person name="Hubbard S.S."/>
            <person name="Banfield J.F."/>
        </authorList>
    </citation>
    <scope>NUCLEOTIDE SEQUENCE [LARGE SCALE GENOMIC DNA]</scope>
</reference>
<dbReference type="Proteomes" id="UP000177067">
    <property type="component" value="Unassembled WGS sequence"/>
</dbReference>
<gene>
    <name evidence="1" type="ORF">A2725_00785</name>
</gene>
<proteinExistence type="predicted"/>
<dbReference type="EMBL" id="MFPS01000007">
    <property type="protein sequence ID" value="OGH59349.1"/>
    <property type="molecule type" value="Genomic_DNA"/>
</dbReference>
<sequence length="59" mass="6926">MVTFRFLDFPVYVQAKIFYKRIIMSDLKIIEVDEYKLLVSDAESIVKQLGGFIKKLHST</sequence>
<dbReference type="AlphaFoldDB" id="A0A1F6LJ38"/>
<accession>A0A1F6LJ38</accession>
<comment type="caution">
    <text evidence="1">The sequence shown here is derived from an EMBL/GenBank/DDBJ whole genome shotgun (WGS) entry which is preliminary data.</text>
</comment>
<evidence type="ECO:0000313" key="2">
    <source>
        <dbReference type="Proteomes" id="UP000177067"/>
    </source>
</evidence>
<organism evidence="1 2">
    <name type="scientific">Candidatus Magasanikbacteria bacterium RIFCSPHIGHO2_01_FULL_33_34</name>
    <dbReference type="NCBI Taxonomy" id="1798671"/>
    <lineage>
        <taxon>Bacteria</taxon>
        <taxon>Candidatus Magasanikiibacteriota</taxon>
    </lineage>
</organism>
<name>A0A1F6LJ38_9BACT</name>
<evidence type="ECO:0000313" key="1">
    <source>
        <dbReference type="EMBL" id="OGH59349.1"/>
    </source>
</evidence>